<organism evidence="1 2">
    <name type="scientific">Trifolium pratense</name>
    <name type="common">Red clover</name>
    <dbReference type="NCBI Taxonomy" id="57577"/>
    <lineage>
        <taxon>Eukaryota</taxon>
        <taxon>Viridiplantae</taxon>
        <taxon>Streptophyta</taxon>
        <taxon>Embryophyta</taxon>
        <taxon>Tracheophyta</taxon>
        <taxon>Spermatophyta</taxon>
        <taxon>Magnoliopsida</taxon>
        <taxon>eudicotyledons</taxon>
        <taxon>Gunneridae</taxon>
        <taxon>Pentapetalae</taxon>
        <taxon>rosids</taxon>
        <taxon>fabids</taxon>
        <taxon>Fabales</taxon>
        <taxon>Fabaceae</taxon>
        <taxon>Papilionoideae</taxon>
        <taxon>50 kb inversion clade</taxon>
        <taxon>NPAAA clade</taxon>
        <taxon>Hologalegina</taxon>
        <taxon>IRL clade</taxon>
        <taxon>Trifolieae</taxon>
        <taxon>Trifolium</taxon>
    </lineage>
</organism>
<accession>A0ACB0JI70</accession>
<keyword evidence="2" id="KW-1185">Reference proteome</keyword>
<protein>
    <submittedName>
        <fullName evidence="1">Uncharacterized protein</fullName>
    </submittedName>
</protein>
<dbReference type="Proteomes" id="UP001177021">
    <property type="component" value="Unassembled WGS sequence"/>
</dbReference>
<dbReference type="EMBL" id="CASHSV030000034">
    <property type="protein sequence ID" value="CAJ2643546.1"/>
    <property type="molecule type" value="Genomic_DNA"/>
</dbReference>
<reference evidence="1" key="1">
    <citation type="submission" date="2023-10" db="EMBL/GenBank/DDBJ databases">
        <authorList>
            <person name="Rodriguez Cubillos JULIANA M."/>
            <person name="De Vega J."/>
        </authorList>
    </citation>
    <scope>NUCLEOTIDE SEQUENCE</scope>
</reference>
<evidence type="ECO:0000313" key="1">
    <source>
        <dbReference type="EMBL" id="CAJ2643546.1"/>
    </source>
</evidence>
<sequence length="247" mass="28146">MNECDKQLKQTQLLWPPISSLKENTKVHPSYPIQLSINQKIFYTFQHFAPTTLQPCHLPGDNRSGWWWWFCNHKYVPSTLALSDSRLHGSRGCLGCFSKPLVIISMGEADASKGQKTQAQTMNTDNRSEDFWSSSAIELDHGATQSQRSISSIAVSNHPSDPQSSDGIQTDPPEFVNHGLLLWNQMRQHWVGNKRSERQTQVGEPKISWNATYETLLGTNKPFPQRIPLGEMVEFLVDIWELEGMYD</sequence>
<name>A0ACB0JI70_TRIPR</name>
<gene>
    <name evidence="1" type="ORF">MILVUS5_LOCUS12755</name>
</gene>
<proteinExistence type="predicted"/>
<evidence type="ECO:0000313" key="2">
    <source>
        <dbReference type="Proteomes" id="UP001177021"/>
    </source>
</evidence>
<comment type="caution">
    <text evidence="1">The sequence shown here is derived from an EMBL/GenBank/DDBJ whole genome shotgun (WGS) entry which is preliminary data.</text>
</comment>